<dbReference type="Pfam" id="PF00364">
    <property type="entry name" value="Biotin_lipoyl"/>
    <property type="match status" value="1"/>
</dbReference>
<evidence type="ECO:0000256" key="2">
    <source>
        <dbReference type="ARBA" id="ARBA00022823"/>
    </source>
</evidence>
<dbReference type="SUPFAM" id="SSF51230">
    <property type="entry name" value="Single hybrid motif"/>
    <property type="match status" value="1"/>
</dbReference>
<accession>A0A9W8KX21</accession>
<sequence length="461" mass="47443">MLGRLSVVRRAACAAAAHFHTAGIRAEASQFTMPALSPTMTEGGIARWEKKEGESFSAGDLLLQIETDKAQMDVEAQDDGVLVKILVPEGTQNVAINSPIAIIAEEGDDASSIDIEALSANKSSSSSAKVSEPSAEQPAQKSEPTPKLESGAVDLHAGDKSAQGLLSPAVTYAIHSNHIANASDIAGSGPKGRILKGDVIRFLKDGKAVIDKNAAESHNTKAPAAASPTSEKPASKSAPSASAPSADAETAFLVQALEPSVLRHLAELELAKKSVTVQVPAEKLTKVLRSNKALSETAFALRATALALHQVTLSKDGNSRVGIAFEGSKTPNVYEIANASTTSIIDLASTIKEAKKGSIPVAGELPAVILANEGLYTPSTLPAATVVVVGKPHTVISAMDANSALTSVLDVLIGNKQSSNVLAQAKSTSAINVSIVSESPAASAFAAKLKGFLSNPELLTF</sequence>
<evidence type="ECO:0000259" key="5">
    <source>
        <dbReference type="PROSITE" id="PS50968"/>
    </source>
</evidence>
<proteinExistence type="inferred from homology"/>
<dbReference type="PANTHER" id="PTHR23151:SF82">
    <property type="entry name" value="PYRUVATE DEHYDROGENASE COMPLEX PROTEIN X COMPONENT, MITOCHONDRIAL"/>
    <property type="match status" value="1"/>
</dbReference>
<evidence type="ECO:0000256" key="4">
    <source>
        <dbReference type="SAM" id="MobiDB-lite"/>
    </source>
</evidence>
<keyword evidence="2" id="KW-0450">Lipoyl</keyword>
<dbReference type="InterPro" id="IPR000089">
    <property type="entry name" value="Biotin_lipoyl"/>
</dbReference>
<dbReference type="InterPro" id="IPR011053">
    <property type="entry name" value="Single_hybrid_motif"/>
</dbReference>
<dbReference type="GO" id="GO:0004742">
    <property type="term" value="F:dihydrolipoyllysine-residue acetyltransferase activity"/>
    <property type="evidence" value="ECO:0007669"/>
    <property type="project" value="TreeGrafter"/>
</dbReference>
<comment type="similarity">
    <text evidence="1">Belongs to the 2-oxoacid dehydrogenase family.</text>
</comment>
<dbReference type="FunFam" id="2.40.50.100:FF:000010">
    <property type="entry name" value="Acetyltransferase component of pyruvate dehydrogenase complex"/>
    <property type="match status" value="1"/>
</dbReference>
<dbReference type="EMBL" id="JANBTW010000028">
    <property type="protein sequence ID" value="KAJ2677804.1"/>
    <property type="molecule type" value="Genomic_DNA"/>
</dbReference>
<dbReference type="Pfam" id="PF02817">
    <property type="entry name" value="E3_binding"/>
    <property type="match status" value="1"/>
</dbReference>
<gene>
    <name evidence="7" type="ORF">GGI25_002902</name>
</gene>
<feature type="domain" description="Peripheral subunit-binding (PSBD)" evidence="6">
    <location>
        <begin position="165"/>
        <end position="203"/>
    </location>
</feature>
<dbReference type="InterPro" id="IPR036625">
    <property type="entry name" value="E3-bd_dom_sf"/>
</dbReference>
<dbReference type="CDD" id="cd06849">
    <property type="entry name" value="lipoyl_domain"/>
    <property type="match status" value="1"/>
</dbReference>
<feature type="compositionally biased region" description="Low complexity" evidence="4">
    <location>
        <begin position="220"/>
        <end position="243"/>
    </location>
</feature>
<feature type="domain" description="Lipoyl-binding" evidence="5">
    <location>
        <begin position="28"/>
        <end position="104"/>
    </location>
</feature>
<dbReference type="SUPFAM" id="SSF47005">
    <property type="entry name" value="Peripheral subunit-binding domain of 2-oxo acid dehydrogenase complex"/>
    <property type="match status" value="1"/>
</dbReference>
<dbReference type="PROSITE" id="PS51826">
    <property type="entry name" value="PSBD"/>
    <property type="match status" value="1"/>
</dbReference>
<dbReference type="AlphaFoldDB" id="A0A9W8KX21"/>
<feature type="region of interest" description="Disordered" evidence="4">
    <location>
        <begin position="121"/>
        <end position="151"/>
    </location>
</feature>
<dbReference type="PROSITE" id="PS50968">
    <property type="entry name" value="BIOTINYL_LIPOYL"/>
    <property type="match status" value="1"/>
</dbReference>
<evidence type="ECO:0008006" key="9">
    <source>
        <dbReference type="Google" id="ProtNLM"/>
    </source>
</evidence>
<evidence type="ECO:0000313" key="7">
    <source>
        <dbReference type="EMBL" id="KAJ2677804.1"/>
    </source>
</evidence>
<dbReference type="Proteomes" id="UP001151518">
    <property type="component" value="Unassembled WGS sequence"/>
</dbReference>
<evidence type="ECO:0000256" key="3">
    <source>
        <dbReference type="ARBA" id="ARBA00022946"/>
    </source>
</evidence>
<dbReference type="Gene3D" id="2.40.50.100">
    <property type="match status" value="1"/>
</dbReference>
<organism evidence="7 8">
    <name type="scientific">Coemansia spiralis</name>
    <dbReference type="NCBI Taxonomy" id="417178"/>
    <lineage>
        <taxon>Eukaryota</taxon>
        <taxon>Fungi</taxon>
        <taxon>Fungi incertae sedis</taxon>
        <taxon>Zoopagomycota</taxon>
        <taxon>Kickxellomycotina</taxon>
        <taxon>Kickxellomycetes</taxon>
        <taxon>Kickxellales</taxon>
        <taxon>Kickxellaceae</taxon>
        <taxon>Coemansia</taxon>
    </lineage>
</organism>
<dbReference type="PROSITE" id="PS00189">
    <property type="entry name" value="LIPOYL"/>
    <property type="match status" value="1"/>
</dbReference>
<dbReference type="InterPro" id="IPR045257">
    <property type="entry name" value="E2/Pdx1"/>
</dbReference>
<dbReference type="InterPro" id="IPR003016">
    <property type="entry name" value="2-oxoA_DH_lipoyl-BS"/>
</dbReference>
<dbReference type="PANTHER" id="PTHR23151">
    <property type="entry name" value="DIHYDROLIPOAMIDE ACETYL/SUCCINYL-TRANSFERASE-RELATED"/>
    <property type="match status" value="1"/>
</dbReference>
<comment type="caution">
    <text evidence="7">The sequence shown here is derived from an EMBL/GenBank/DDBJ whole genome shotgun (WGS) entry which is preliminary data.</text>
</comment>
<name>A0A9W8KX21_9FUNG</name>
<dbReference type="OrthoDB" id="537444at2759"/>
<protein>
    <recommendedName>
        <fullName evidence="9">Dihydrolipoamide acetyltransferase component of pyruvate dehydrogenase complex</fullName>
    </recommendedName>
</protein>
<keyword evidence="3" id="KW-0809">Transit peptide</keyword>
<feature type="compositionally biased region" description="Low complexity" evidence="4">
    <location>
        <begin position="121"/>
        <end position="136"/>
    </location>
</feature>
<dbReference type="Gene3D" id="4.10.320.10">
    <property type="entry name" value="E3-binding domain"/>
    <property type="match status" value="1"/>
</dbReference>
<feature type="region of interest" description="Disordered" evidence="4">
    <location>
        <begin position="214"/>
        <end position="243"/>
    </location>
</feature>
<evidence type="ECO:0000313" key="8">
    <source>
        <dbReference type="Proteomes" id="UP001151518"/>
    </source>
</evidence>
<evidence type="ECO:0000256" key="1">
    <source>
        <dbReference type="ARBA" id="ARBA00007317"/>
    </source>
</evidence>
<dbReference type="InterPro" id="IPR004167">
    <property type="entry name" value="PSBD"/>
</dbReference>
<dbReference type="GO" id="GO:0006086">
    <property type="term" value="P:pyruvate decarboxylation to acetyl-CoA"/>
    <property type="evidence" value="ECO:0007669"/>
    <property type="project" value="InterPro"/>
</dbReference>
<dbReference type="GO" id="GO:0045254">
    <property type="term" value="C:pyruvate dehydrogenase complex"/>
    <property type="evidence" value="ECO:0007669"/>
    <property type="project" value="InterPro"/>
</dbReference>
<evidence type="ECO:0000259" key="6">
    <source>
        <dbReference type="PROSITE" id="PS51826"/>
    </source>
</evidence>
<reference evidence="7" key="1">
    <citation type="submission" date="2022-07" db="EMBL/GenBank/DDBJ databases">
        <title>Phylogenomic reconstructions and comparative analyses of Kickxellomycotina fungi.</title>
        <authorList>
            <person name="Reynolds N.K."/>
            <person name="Stajich J.E."/>
            <person name="Barry K."/>
            <person name="Grigoriev I.V."/>
            <person name="Crous P."/>
            <person name="Smith M.E."/>
        </authorList>
    </citation>
    <scope>NUCLEOTIDE SEQUENCE</scope>
    <source>
        <strain evidence="7">NRRL 3115</strain>
    </source>
</reference>